<dbReference type="Pfam" id="PF01183">
    <property type="entry name" value="Glyco_hydro_25"/>
    <property type="match status" value="1"/>
</dbReference>
<evidence type="ECO:0000313" key="4">
    <source>
        <dbReference type="EMBL" id="DAD97970.1"/>
    </source>
</evidence>
<accession>A0A8S5NUR8</accession>
<dbReference type="EMBL" id="BK015251">
    <property type="protein sequence ID" value="DAD97970.1"/>
    <property type="molecule type" value="Genomic_DNA"/>
</dbReference>
<dbReference type="PANTHER" id="PTHR34135">
    <property type="entry name" value="LYSOZYME"/>
    <property type="match status" value="1"/>
</dbReference>
<reference evidence="4" key="1">
    <citation type="journal article" date="2021" name="Proc. Natl. Acad. Sci. U.S.A.">
        <title>A Catalog of Tens of Thousands of Viruses from Human Metagenomes Reveals Hidden Associations with Chronic Diseases.</title>
        <authorList>
            <person name="Tisza M.J."/>
            <person name="Buck C.B."/>
        </authorList>
    </citation>
    <scope>NUCLEOTIDE SEQUENCE</scope>
    <source>
        <strain evidence="4">CtnMb19</strain>
    </source>
</reference>
<dbReference type="GO" id="GO:0016998">
    <property type="term" value="P:cell wall macromolecule catabolic process"/>
    <property type="evidence" value="ECO:0007669"/>
    <property type="project" value="InterPro"/>
</dbReference>
<dbReference type="InterPro" id="IPR002053">
    <property type="entry name" value="Glyco_hydro_25"/>
</dbReference>
<name>A0A8S5NUR8_9CAUD</name>
<evidence type="ECO:0000256" key="1">
    <source>
        <dbReference type="ARBA" id="ARBA00000632"/>
    </source>
</evidence>
<evidence type="ECO:0000256" key="2">
    <source>
        <dbReference type="ARBA" id="ARBA00010646"/>
    </source>
</evidence>
<dbReference type="PANTHER" id="PTHR34135:SF2">
    <property type="entry name" value="LYSOZYME"/>
    <property type="match status" value="1"/>
</dbReference>
<evidence type="ECO:0000256" key="3">
    <source>
        <dbReference type="ARBA" id="ARBA00012732"/>
    </source>
</evidence>
<comment type="catalytic activity">
    <reaction evidence="1">
        <text>Hydrolysis of (1-&gt;4)-beta-linkages between N-acetylmuramic acid and N-acetyl-D-glucosamine residues in a peptidoglycan and between N-acetyl-D-glucosamine residues in chitodextrins.</text>
        <dbReference type="EC" id="3.2.1.17"/>
    </reaction>
</comment>
<dbReference type="GO" id="GO:0003796">
    <property type="term" value="F:lysozyme activity"/>
    <property type="evidence" value="ECO:0007669"/>
    <property type="project" value="UniProtKB-EC"/>
</dbReference>
<comment type="similarity">
    <text evidence="2">Belongs to the glycosyl hydrolase 25 family.</text>
</comment>
<protein>
    <recommendedName>
        <fullName evidence="3">lysozyme</fullName>
        <ecNumber evidence="3">3.2.1.17</ecNumber>
    </recommendedName>
</protein>
<dbReference type="GO" id="GO:0009253">
    <property type="term" value="P:peptidoglycan catabolic process"/>
    <property type="evidence" value="ECO:0007669"/>
    <property type="project" value="InterPro"/>
</dbReference>
<dbReference type="GO" id="GO:0016052">
    <property type="term" value="P:carbohydrate catabolic process"/>
    <property type="evidence" value="ECO:0007669"/>
    <property type="project" value="TreeGrafter"/>
</dbReference>
<dbReference type="PROSITE" id="PS51904">
    <property type="entry name" value="GLYCOSYL_HYDROL_F25_2"/>
    <property type="match status" value="1"/>
</dbReference>
<dbReference type="EC" id="3.2.1.17" evidence="3"/>
<organism evidence="4">
    <name type="scientific">Siphoviridae sp. ctnMb19</name>
    <dbReference type="NCBI Taxonomy" id="2825659"/>
    <lineage>
        <taxon>Viruses</taxon>
        <taxon>Duplodnaviria</taxon>
        <taxon>Heunggongvirae</taxon>
        <taxon>Uroviricota</taxon>
        <taxon>Caudoviricetes</taxon>
    </lineage>
</organism>
<dbReference type="SUPFAM" id="SSF51445">
    <property type="entry name" value="(Trans)glycosidases"/>
    <property type="match status" value="1"/>
</dbReference>
<proteinExistence type="inferred from homology"/>
<dbReference type="Gene3D" id="3.20.20.80">
    <property type="entry name" value="Glycosidases"/>
    <property type="match status" value="1"/>
</dbReference>
<sequence length="368" mass="41874">MIKCGDFSAWNGVVDWNRVKAAGLTHAILKVIRRDFDPDKQFENNWKGCQLAGVHICGVYNYVYTPTVEKAIAAAKRVLEVLDGRKVKVWMDIEDTCMQNLGSDLIDIIKAYKHTIEEAGYEFGIYTGMAWYGSYIAPYADEEILNCDYWIARYYLGYDEMTLDTDPNEDKKPSVARNLVGWQYTSSGVVDGVDGVCDLSVFYGFHNDKDNTEDNSEEDNTEDSTDEHVYATYAAYTDRWWGEVEDREDWAGAGDNKAITALIIKVSRGSVRYRVHTLNGDWLPYVTGFDYNDFNNGFAGDQKTPIDAVEVIYYTPEGEPWKYAKYMVSVFNNRNFYPEQIDNETSNGMDGYAGVMGNAIDKFQLVVE</sequence>
<dbReference type="InterPro" id="IPR017853">
    <property type="entry name" value="GH"/>
</dbReference>